<accession>A0A848LC19</accession>
<protein>
    <submittedName>
        <fullName evidence="2">VOC family protein</fullName>
    </submittedName>
</protein>
<dbReference type="AlphaFoldDB" id="A0A848LC19"/>
<feature type="domain" description="Glyoxalase-like" evidence="1">
    <location>
        <begin position="9"/>
        <end position="110"/>
    </location>
</feature>
<sequence length="129" mass="14908">MHRSRLSTFVIDCKVDDLDAATEFWSRAFGRAVLPPDPDSPTYRELKTREGETLLLVQKVDHPSRVHLDIEADDIEAEVKRLEALGAKRVEFIRRWWVMEAPTGHRFCVVRPQRGPLEGRANEWDGEGR</sequence>
<evidence type="ECO:0000313" key="2">
    <source>
        <dbReference type="EMBL" id="NMO15782.1"/>
    </source>
</evidence>
<dbReference type="Gene3D" id="3.10.180.10">
    <property type="entry name" value="2,3-Dihydroxybiphenyl 1,2-Dioxygenase, domain 1"/>
    <property type="match status" value="1"/>
</dbReference>
<gene>
    <name evidence="2" type="ORF">HG543_13095</name>
</gene>
<dbReference type="EMBL" id="JABBJJ010000047">
    <property type="protein sequence ID" value="NMO15782.1"/>
    <property type="molecule type" value="Genomic_DNA"/>
</dbReference>
<dbReference type="SUPFAM" id="SSF54593">
    <property type="entry name" value="Glyoxalase/Bleomycin resistance protein/Dihydroxybiphenyl dioxygenase"/>
    <property type="match status" value="1"/>
</dbReference>
<dbReference type="InterPro" id="IPR029068">
    <property type="entry name" value="Glyas_Bleomycin-R_OHBP_Dase"/>
</dbReference>
<dbReference type="PANTHER" id="PTHR35908:SF1">
    <property type="entry name" value="CONSERVED PROTEIN"/>
    <property type="match status" value="1"/>
</dbReference>
<dbReference type="PANTHER" id="PTHR35908">
    <property type="entry name" value="HYPOTHETICAL FUSION PROTEIN"/>
    <property type="match status" value="1"/>
</dbReference>
<name>A0A848LC19_9BACT</name>
<comment type="caution">
    <text evidence="2">The sequence shown here is derived from an EMBL/GenBank/DDBJ whole genome shotgun (WGS) entry which is preliminary data.</text>
</comment>
<proteinExistence type="predicted"/>
<evidence type="ECO:0000259" key="1">
    <source>
        <dbReference type="Pfam" id="PF18029"/>
    </source>
</evidence>
<dbReference type="Proteomes" id="UP000518300">
    <property type="component" value="Unassembled WGS sequence"/>
</dbReference>
<evidence type="ECO:0000313" key="3">
    <source>
        <dbReference type="Proteomes" id="UP000518300"/>
    </source>
</evidence>
<dbReference type="RefSeq" id="WP_169345068.1">
    <property type="nucleotide sequence ID" value="NZ_JABBJJ010000047.1"/>
</dbReference>
<dbReference type="CDD" id="cd06587">
    <property type="entry name" value="VOC"/>
    <property type="match status" value="1"/>
</dbReference>
<reference evidence="2 3" key="1">
    <citation type="submission" date="2020-04" db="EMBL/GenBank/DDBJ databases">
        <title>Draft genome of Pyxidicoccus fallax type strain.</title>
        <authorList>
            <person name="Whitworth D.E."/>
        </authorList>
    </citation>
    <scope>NUCLEOTIDE SEQUENCE [LARGE SCALE GENOMIC DNA]</scope>
    <source>
        <strain evidence="2 3">DSM 14698</strain>
    </source>
</reference>
<keyword evidence="3" id="KW-1185">Reference proteome</keyword>
<organism evidence="2 3">
    <name type="scientific">Pyxidicoccus fallax</name>
    <dbReference type="NCBI Taxonomy" id="394095"/>
    <lineage>
        <taxon>Bacteria</taxon>
        <taxon>Pseudomonadati</taxon>
        <taxon>Myxococcota</taxon>
        <taxon>Myxococcia</taxon>
        <taxon>Myxococcales</taxon>
        <taxon>Cystobacterineae</taxon>
        <taxon>Myxococcaceae</taxon>
        <taxon>Pyxidicoccus</taxon>
    </lineage>
</organism>
<dbReference type="Pfam" id="PF18029">
    <property type="entry name" value="Glyoxalase_6"/>
    <property type="match status" value="1"/>
</dbReference>
<dbReference type="InterPro" id="IPR041581">
    <property type="entry name" value="Glyoxalase_6"/>
</dbReference>